<dbReference type="OrthoDB" id="8119704at2759"/>
<evidence type="ECO:0000313" key="12">
    <source>
        <dbReference type="Proteomes" id="UP000682892"/>
    </source>
</evidence>
<dbReference type="FunFam" id="2.60.40.1520:FF:000001">
    <property type="entry name" value="Hemocyanin subunit 2"/>
    <property type="match status" value="1"/>
</dbReference>
<dbReference type="SUPFAM" id="SSF48056">
    <property type="entry name" value="Di-copper centre-containing domain"/>
    <property type="match status" value="1"/>
</dbReference>
<dbReference type="AlphaFoldDB" id="A0A1S4FU95"/>
<keyword evidence="8" id="KW-0503">Monooxygenase</keyword>
<evidence type="ECO:0000256" key="7">
    <source>
        <dbReference type="ARBA" id="ARBA00023008"/>
    </source>
</evidence>
<evidence type="ECO:0000256" key="2">
    <source>
        <dbReference type="ARBA" id="ARBA00004613"/>
    </source>
</evidence>
<keyword evidence="5" id="KW-0479">Metal-binding</keyword>
<dbReference type="KEGG" id="aag:5575366"/>
<keyword evidence="6" id="KW-0560">Oxidoreductase</keyword>
<reference evidence="11" key="2">
    <citation type="journal article" date="2007" name="Science">
        <title>Genome sequence of Aedes aegypti, a major arbovirus vector.</title>
        <authorList>
            <person name="Nene V."/>
            <person name="Wortman J.R."/>
            <person name="Lawson D."/>
            <person name="Haas B."/>
            <person name="Kodira C."/>
            <person name="Tu Z.J."/>
            <person name="Loftus B."/>
            <person name="Xi Z."/>
            <person name="Megy K."/>
            <person name="Grabherr M."/>
            <person name="Ren Q."/>
            <person name="Zdobnov E.M."/>
            <person name="Lobo N.F."/>
            <person name="Campbell K.S."/>
            <person name="Brown S.E."/>
            <person name="Bonaldo M.F."/>
            <person name="Zhu J."/>
            <person name="Sinkins S.P."/>
            <person name="Hogenkamp D.G."/>
            <person name="Amedeo P."/>
            <person name="Arensburger P."/>
            <person name="Atkinson P.W."/>
            <person name="Bidwell S."/>
            <person name="Biedler J."/>
            <person name="Birney E."/>
            <person name="Bruggner R.V."/>
            <person name="Costas J."/>
            <person name="Coy M.R."/>
            <person name="Crabtree J."/>
            <person name="Crawford M."/>
            <person name="Debruyn B."/>
            <person name="Decaprio D."/>
            <person name="Eiglmeier K."/>
            <person name="Eisenstadt E."/>
            <person name="El-Dorry H."/>
            <person name="Gelbart W.M."/>
            <person name="Gomes S.L."/>
            <person name="Hammond M."/>
            <person name="Hannick L.I."/>
            <person name="Hogan J.R."/>
            <person name="Holmes M.H."/>
            <person name="Jaffe D."/>
            <person name="Johnston J.S."/>
            <person name="Kennedy R.C."/>
            <person name="Koo H."/>
            <person name="Kravitz S."/>
            <person name="Kriventseva E.V."/>
            <person name="Kulp D."/>
            <person name="Labutti K."/>
            <person name="Lee E."/>
            <person name="Li S."/>
            <person name="Lovin D.D."/>
            <person name="Mao C."/>
            <person name="Mauceli E."/>
            <person name="Menck C.F."/>
            <person name="Miller J.R."/>
            <person name="Montgomery P."/>
            <person name="Mori A."/>
            <person name="Nascimento A.L."/>
            <person name="Naveira H.F."/>
            <person name="Nusbaum C."/>
            <person name="O'leary S."/>
            <person name="Orvis J."/>
            <person name="Pertea M."/>
            <person name="Quesneville H."/>
            <person name="Reidenbach K.R."/>
            <person name="Rogers Y.H."/>
            <person name="Roth C.W."/>
            <person name="Schneider J.R."/>
            <person name="Schatz M."/>
            <person name="Shumway M."/>
            <person name="Stanke M."/>
            <person name="Stinson E.O."/>
            <person name="Tubio J.M."/>
            <person name="Vanzee J.P."/>
            <person name="Verjovski-Almeida S."/>
            <person name="Werner D."/>
            <person name="White O."/>
            <person name="Wyder S."/>
            <person name="Zeng Q."/>
            <person name="Zhao Q."/>
            <person name="Zhao Y."/>
            <person name="Hill C.A."/>
            <person name="Raikhel A.S."/>
            <person name="Soares M.B."/>
            <person name="Knudson D.L."/>
            <person name="Lee N.H."/>
            <person name="Galagan J."/>
            <person name="Salzberg S.L."/>
            <person name="Paulsen I.T."/>
            <person name="Dimopoulos G."/>
            <person name="Collins F.H."/>
            <person name="Birren B."/>
            <person name="Fraser-Liggett C.M."/>
            <person name="Severson D.W."/>
        </authorList>
    </citation>
    <scope>NUCLEOTIDE SEQUENCE [LARGE SCALE GENOMIC DNA]</scope>
    <source>
        <strain evidence="11">Liverpool</strain>
    </source>
</reference>
<keyword evidence="9" id="KW-1015">Disulfide bond</keyword>
<dbReference type="GO" id="GO:0004503">
    <property type="term" value="F:tyrosinase activity"/>
    <property type="evidence" value="ECO:0007669"/>
    <property type="project" value="UniProtKB-ARBA"/>
</dbReference>
<dbReference type="PANTHER" id="PTHR11511:SF24">
    <property type="entry name" value="GH04080P"/>
    <property type="match status" value="1"/>
</dbReference>
<dbReference type="InterPro" id="IPR013788">
    <property type="entry name" value="Hemocyanin/hexamerin"/>
</dbReference>
<dbReference type="OMA" id="HDPEYRY"/>
<organism evidence="11 12">
    <name type="scientific">Aedes aegypti</name>
    <name type="common">Yellowfever mosquito</name>
    <name type="synonym">Culex aegypti</name>
    <dbReference type="NCBI Taxonomy" id="7159"/>
    <lineage>
        <taxon>Eukaryota</taxon>
        <taxon>Metazoa</taxon>
        <taxon>Ecdysozoa</taxon>
        <taxon>Arthropoda</taxon>
        <taxon>Hexapoda</taxon>
        <taxon>Insecta</taxon>
        <taxon>Pterygota</taxon>
        <taxon>Neoptera</taxon>
        <taxon>Endopterygota</taxon>
        <taxon>Diptera</taxon>
        <taxon>Nematocera</taxon>
        <taxon>Culicoidea</taxon>
        <taxon>Culicidae</taxon>
        <taxon>Culicinae</taxon>
        <taxon>Aedini</taxon>
        <taxon>Aedes</taxon>
        <taxon>Stegomyia</taxon>
    </lineage>
</organism>
<keyword evidence="4" id="KW-0964">Secreted</keyword>
<dbReference type="Pfam" id="PF03722">
    <property type="entry name" value="Hemocyanin_N"/>
    <property type="match status" value="1"/>
</dbReference>
<evidence type="ECO:0000256" key="4">
    <source>
        <dbReference type="ARBA" id="ARBA00022525"/>
    </source>
</evidence>
<name>A0A1S4FU95_AEDAE</name>
<dbReference type="HOGENOM" id="CLU_012213_0_1_1"/>
<reference evidence="11" key="3">
    <citation type="submission" date="2012-09" db="EMBL/GenBank/DDBJ databases">
        <authorList>
            <consortium name="VectorBase"/>
        </authorList>
    </citation>
    <scope>NUCLEOTIDE SEQUENCE</scope>
    <source>
        <strain evidence="11">Liverpool</strain>
    </source>
</reference>
<dbReference type="InterPro" id="IPR005204">
    <property type="entry name" value="Hemocyanin_N"/>
</dbReference>
<reference evidence="11" key="1">
    <citation type="submission" date="2005-10" db="EMBL/GenBank/DDBJ databases">
        <authorList>
            <person name="Loftus B.J."/>
            <person name="Nene V.M."/>
            <person name="Hannick L.I."/>
            <person name="Bidwell S."/>
            <person name="Haas B."/>
            <person name="Amedeo P."/>
            <person name="Orvis J."/>
            <person name="Wortman J.R."/>
            <person name="White O.R."/>
            <person name="Salzberg S."/>
            <person name="Shumway M."/>
            <person name="Koo H."/>
            <person name="Zhao Y."/>
            <person name="Holmes M."/>
            <person name="Miller J."/>
            <person name="Schatz M."/>
            <person name="Pop M."/>
            <person name="Pai G."/>
            <person name="Utterback T."/>
            <person name="Rogers Y.-H."/>
            <person name="Kravitz S."/>
            <person name="Fraser C.M."/>
        </authorList>
    </citation>
    <scope>NUCLEOTIDE SEQUENCE</scope>
    <source>
        <strain evidence="11">Liverpool</strain>
    </source>
</reference>
<sequence length="688" mass="78739">MAESKSFQALLQRPLEPSFMPKDDGKTSLIIPDEYLSDRYRPLAGDLQSRFTSGAEVEIPVRNVGIPDLAFAEVIDRRGAFSLFVEKHRDIAGKLIDVFVKVPDASSLVGIATYARDRLNPYLFQYALSVAIQHRPDTKDVPIPSILDLFPDQFVDPSTFPKLREEGSIVNQAQRTAIDIKPNFTASDREPEQRMAYFREDIGVNMHHWHWHLVYPAGAPPEIAKKDRRGELFYYMHSQIISRYNVDRFCNRLGQLQPLTNLQAPIPEAYFPKMVRSLNNRAYPARHDNQVMRDLNRVDSDTVITVNELQRWRDRIYQAIDQGFVVDSSGKNIPLDEVKGIDILGDLVEASTLSVNRRLYGSLHNFGHDFLAYIHDPEYRYLEDFGVMGDVTTAMRDPVFYRWHGMIDGLFRRFLETLNPYTSTQLAYNGVKVNSITARVNRANAPMNILLTYWQRSQVDLAAGLDFGPQGNVFATFTHLQNAPFTYEIKVTNSSGSLKRGTARIFLAPKVDERNTSLQFREQRRYFIELDKFGVNLKPGLNTLTRRSDQSSVTIPYERSFRRIGTSETPTDARQLAEFRFCGCGWPQHMLLPKGAPEGVQFDLFIMISNFDDDSVGQEFDETVDCNDAHSFCGIRDKLYPDKRTMGFPFDRRTEANVATLTDFMRPYSNMAATNVQIKFTNTIISRT</sequence>
<dbReference type="Gene3D" id="2.60.40.1520">
    <property type="entry name" value="Hemocyanin, C-terminal domain"/>
    <property type="match status" value="1"/>
</dbReference>
<evidence type="ECO:0000256" key="9">
    <source>
        <dbReference type="ARBA" id="ARBA00023157"/>
    </source>
</evidence>
<comment type="cofactor">
    <cofactor evidence="1">
        <name>Cu(2+)</name>
        <dbReference type="ChEBI" id="CHEBI:29036"/>
    </cofactor>
</comment>
<dbReference type="FunFam" id="1.10.1280.10:FF:000004">
    <property type="entry name" value="Hemocyanin subunit 2"/>
    <property type="match status" value="1"/>
</dbReference>
<evidence type="ECO:0000256" key="1">
    <source>
        <dbReference type="ARBA" id="ARBA00001973"/>
    </source>
</evidence>
<dbReference type="InterPro" id="IPR036697">
    <property type="entry name" value="Hemocyanin_N_sf"/>
</dbReference>
<dbReference type="PROSITE" id="PS00210">
    <property type="entry name" value="HEMOCYANIN_2"/>
    <property type="match status" value="1"/>
</dbReference>
<dbReference type="GO" id="GO:0004097">
    <property type="term" value="F:catechol oxidase activity"/>
    <property type="evidence" value="ECO:0007669"/>
    <property type="project" value="UniProtKB-ARBA"/>
</dbReference>
<dbReference type="InterPro" id="IPR000896">
    <property type="entry name" value="Hemocyanin/hexamerin_mid_dom"/>
</dbReference>
<dbReference type="Proteomes" id="UP000682892">
    <property type="component" value="Unassembled WGS sequence"/>
</dbReference>
<dbReference type="GeneID" id="5575366"/>
<evidence type="ECO:0000256" key="5">
    <source>
        <dbReference type="ARBA" id="ARBA00022723"/>
    </source>
</evidence>
<dbReference type="Gene3D" id="1.20.1370.10">
    <property type="entry name" value="Hemocyanin, N-terminal domain"/>
    <property type="match status" value="1"/>
</dbReference>
<dbReference type="Pfam" id="PF00372">
    <property type="entry name" value="Hemocyanin_M"/>
    <property type="match status" value="1"/>
</dbReference>
<evidence type="ECO:0000256" key="3">
    <source>
        <dbReference type="ARBA" id="ARBA00009928"/>
    </source>
</evidence>
<proteinExistence type="inferred from homology"/>
<dbReference type="InterPro" id="IPR037020">
    <property type="entry name" value="Hemocyanin_C_sf"/>
</dbReference>
<dbReference type="PROSITE" id="PS00498">
    <property type="entry name" value="TYROSINASE_2"/>
    <property type="match status" value="1"/>
</dbReference>
<dbReference type="PANTHER" id="PTHR11511">
    <property type="entry name" value="LARVAL STORAGE PROTEIN/PHENOLOXIDASE"/>
    <property type="match status" value="1"/>
</dbReference>
<evidence type="ECO:0000256" key="6">
    <source>
        <dbReference type="ARBA" id="ARBA00023002"/>
    </source>
</evidence>
<dbReference type="GO" id="GO:0046872">
    <property type="term" value="F:metal ion binding"/>
    <property type="evidence" value="ECO:0007669"/>
    <property type="project" value="UniProtKB-KW"/>
</dbReference>
<feature type="domain" description="Tyrosinase copper-binding" evidence="10">
    <location>
        <begin position="397"/>
        <end position="408"/>
    </location>
</feature>
<dbReference type="InterPro" id="IPR002227">
    <property type="entry name" value="Tyrosinase_Cu-bd"/>
</dbReference>
<evidence type="ECO:0000259" key="10">
    <source>
        <dbReference type="PROSITE" id="PS00498"/>
    </source>
</evidence>
<dbReference type="SUPFAM" id="SSF48050">
    <property type="entry name" value="Hemocyanin, N-terminal domain"/>
    <property type="match status" value="1"/>
</dbReference>
<comment type="subcellular location">
    <subcellularLocation>
        <location evidence="2">Secreted</location>
    </subcellularLocation>
</comment>
<protein>
    <submittedName>
        <fullName evidence="11">AAEL011763-PA</fullName>
    </submittedName>
</protein>
<evidence type="ECO:0000256" key="8">
    <source>
        <dbReference type="ARBA" id="ARBA00023033"/>
    </source>
</evidence>
<dbReference type="PRINTS" id="PR00187">
    <property type="entry name" value="HAEMOCYANIN"/>
</dbReference>
<dbReference type="InterPro" id="IPR008922">
    <property type="entry name" value="Di-copper_centre_dom_sf"/>
</dbReference>
<evidence type="ECO:0000313" key="11">
    <source>
        <dbReference type="EMBL" id="EAT36126.1"/>
    </source>
</evidence>
<dbReference type="GO" id="GO:0005576">
    <property type="term" value="C:extracellular region"/>
    <property type="evidence" value="ECO:0007669"/>
    <property type="project" value="UniProtKB-SubCell"/>
</dbReference>
<dbReference type="SMR" id="A0A1S4FU95"/>
<dbReference type="PROSITE" id="PS00209">
    <property type="entry name" value="HEMOCYANIN_1"/>
    <property type="match status" value="1"/>
</dbReference>
<comment type="similarity">
    <text evidence="3">Belongs to the tyrosinase family.</text>
</comment>
<dbReference type="GO" id="GO:0006582">
    <property type="term" value="P:melanin metabolic process"/>
    <property type="evidence" value="ECO:0007669"/>
    <property type="project" value="UniProtKB-ARBA"/>
</dbReference>
<accession>A0A1S4FU95</accession>
<dbReference type="Gene3D" id="1.10.1280.10">
    <property type="entry name" value="Di-copper center containing domain from catechol oxidase"/>
    <property type="match status" value="1"/>
</dbReference>
<keyword evidence="7" id="KW-0186">Copper</keyword>
<dbReference type="EMBL" id="CH477795">
    <property type="protein sequence ID" value="EAT36126.1"/>
    <property type="molecule type" value="Genomic_DNA"/>
</dbReference>
<dbReference type="InterPro" id="IPR014756">
    <property type="entry name" value="Ig_E-set"/>
</dbReference>
<dbReference type="SUPFAM" id="SSF81296">
    <property type="entry name" value="E set domains"/>
    <property type="match status" value="1"/>
</dbReference>
<dbReference type="InterPro" id="IPR005203">
    <property type="entry name" value="Hemocyanin_C"/>
</dbReference>
<gene>
    <name evidence="11" type="primary">PPO3</name>
    <name evidence="11" type="ORF">AaeL_AAEL011763</name>
</gene>
<dbReference type="Pfam" id="PF03723">
    <property type="entry name" value="Hemocyanin_C"/>
    <property type="match status" value="1"/>
</dbReference>